<dbReference type="Proteomes" id="UP000002318">
    <property type="component" value="Chromosome"/>
</dbReference>
<dbReference type="GO" id="GO:0004222">
    <property type="term" value="F:metalloendopeptidase activity"/>
    <property type="evidence" value="ECO:0007669"/>
    <property type="project" value="InterPro"/>
</dbReference>
<protein>
    <submittedName>
        <fullName evidence="12">Ste24 endopeptidase</fullName>
        <ecNumber evidence="12">3.4.24.84</ecNumber>
    </submittedName>
</protein>
<accession>E1R4Z0</accession>
<gene>
    <name evidence="12" type="ordered locus">Spirs_3130</name>
</gene>
<keyword evidence="2 7" id="KW-0479">Metal-binding</keyword>
<evidence type="ECO:0000256" key="9">
    <source>
        <dbReference type="SAM" id="Phobius"/>
    </source>
</evidence>
<feature type="binding site" evidence="7">
    <location>
        <position position="256"/>
    </location>
    <ligand>
        <name>Zn(2+)</name>
        <dbReference type="ChEBI" id="CHEBI:29105"/>
        <note>catalytic</note>
    </ligand>
</feature>
<dbReference type="RefSeq" id="WP_013255687.1">
    <property type="nucleotide sequence ID" value="NC_014364.1"/>
</dbReference>
<feature type="domain" description="CAAX prenyl protease 1 N-terminal" evidence="11">
    <location>
        <begin position="17"/>
        <end position="179"/>
    </location>
</feature>
<keyword evidence="3 8" id="KW-0378">Hydrolase</keyword>
<feature type="transmembrane region" description="Helical" evidence="9">
    <location>
        <begin position="124"/>
        <end position="143"/>
    </location>
</feature>
<dbReference type="AlphaFoldDB" id="E1R4Z0"/>
<feature type="active site" evidence="6">
    <location>
        <position position="253"/>
    </location>
</feature>
<keyword evidence="9" id="KW-0812">Transmembrane</keyword>
<dbReference type="eggNOG" id="COG0501">
    <property type="taxonomic scope" value="Bacteria"/>
</dbReference>
<name>E1R4Z0_SEDSS</name>
<evidence type="ECO:0000256" key="6">
    <source>
        <dbReference type="PIRSR" id="PIRSR627057-1"/>
    </source>
</evidence>
<comment type="cofactor">
    <cofactor evidence="7 8">
        <name>Zn(2+)</name>
        <dbReference type="ChEBI" id="CHEBI:29105"/>
    </cofactor>
    <text evidence="7 8">Binds 1 zinc ion per subunit.</text>
</comment>
<dbReference type="KEGG" id="ssm:Spirs_3130"/>
<evidence type="ECO:0000256" key="4">
    <source>
        <dbReference type="ARBA" id="ARBA00022833"/>
    </source>
</evidence>
<dbReference type="Pfam" id="PF16491">
    <property type="entry name" value="Peptidase_M48_N"/>
    <property type="match status" value="1"/>
</dbReference>
<evidence type="ECO:0000313" key="12">
    <source>
        <dbReference type="EMBL" id="ADK82228.1"/>
    </source>
</evidence>
<evidence type="ECO:0000256" key="5">
    <source>
        <dbReference type="ARBA" id="ARBA00023049"/>
    </source>
</evidence>
<feature type="binding site" evidence="7">
    <location>
        <position position="334"/>
    </location>
    <ligand>
        <name>Zn(2+)</name>
        <dbReference type="ChEBI" id="CHEBI:29105"/>
        <note>catalytic</note>
    </ligand>
</feature>
<feature type="active site" description="Proton donor" evidence="6">
    <location>
        <position position="338"/>
    </location>
</feature>
<dbReference type="GO" id="GO:0046872">
    <property type="term" value="F:metal ion binding"/>
    <property type="evidence" value="ECO:0007669"/>
    <property type="project" value="UniProtKB-KW"/>
</dbReference>
<feature type="transmembrane region" description="Helical" evidence="9">
    <location>
        <begin position="305"/>
        <end position="329"/>
    </location>
</feature>
<feature type="binding site" evidence="7">
    <location>
        <position position="252"/>
    </location>
    <ligand>
        <name>Zn(2+)</name>
        <dbReference type="ChEBI" id="CHEBI:29105"/>
        <note>catalytic</note>
    </ligand>
</feature>
<sequence>MIVLIPAILSVLAMGFDYHRLSEDAAYQREQKRFSMIRETCTTLVFILFLLFGGFSLSARISHDLSYTIGGGELVQGVFFALILVFLERLLALPFALYATFSIEARYGFNKTSPKTFFADEVKGFFLLCLIGLPIFLLIYAFYDHFGPSGWLLAWIGYTLFSLLLSIIAPTVILPLFNRFTPLANESLKTRISGIAEQAGIKVKRVEVIDGSRRSTKANAYVAGFGSSKRVALYDTFIDKHSEEEIVAVLAHEFGHIAKKHVVKQFISQTILSAPIFYLLFWAVASPILPEAVGFPSTEIYTAHAVALIVLVIVMGFLSAFFAPLFLLFSRKREREADLFAAKLMGTGDELVSALLSLEKQNGGHPDPHPLSVFLHYSHPPTRQRVALLKSFSP</sequence>
<dbReference type="EMBL" id="CP002116">
    <property type="protein sequence ID" value="ADK82228.1"/>
    <property type="molecule type" value="Genomic_DNA"/>
</dbReference>
<feature type="domain" description="Peptidase M48" evidence="10">
    <location>
        <begin position="183"/>
        <end position="391"/>
    </location>
</feature>
<dbReference type="STRING" id="573413.Spirs_3130"/>
<evidence type="ECO:0000256" key="1">
    <source>
        <dbReference type="ARBA" id="ARBA00022670"/>
    </source>
</evidence>
<keyword evidence="4 7" id="KW-0862">Zinc</keyword>
<keyword evidence="9" id="KW-1133">Transmembrane helix</keyword>
<evidence type="ECO:0000256" key="2">
    <source>
        <dbReference type="ARBA" id="ARBA00022723"/>
    </source>
</evidence>
<dbReference type="CDD" id="cd07343">
    <property type="entry name" value="M48A_Zmpste24p_like"/>
    <property type="match status" value="1"/>
</dbReference>
<dbReference type="Gene3D" id="3.30.2010.10">
    <property type="entry name" value="Metalloproteases ('zincins'), catalytic domain"/>
    <property type="match status" value="1"/>
</dbReference>
<dbReference type="InterPro" id="IPR027057">
    <property type="entry name" value="CAXX_Prtase_1"/>
</dbReference>
<organism evidence="12 13">
    <name type="scientific">Sediminispirochaeta smaragdinae (strain DSM 11293 / JCM 15392 / SEBR 4228)</name>
    <name type="common">Spirochaeta smaragdinae</name>
    <dbReference type="NCBI Taxonomy" id="573413"/>
    <lineage>
        <taxon>Bacteria</taxon>
        <taxon>Pseudomonadati</taxon>
        <taxon>Spirochaetota</taxon>
        <taxon>Spirochaetia</taxon>
        <taxon>Spirochaetales</taxon>
        <taxon>Spirochaetaceae</taxon>
        <taxon>Sediminispirochaeta</taxon>
    </lineage>
</organism>
<comment type="similarity">
    <text evidence="8">Belongs to the peptidase M48 family.</text>
</comment>
<evidence type="ECO:0000256" key="3">
    <source>
        <dbReference type="ARBA" id="ARBA00022801"/>
    </source>
</evidence>
<evidence type="ECO:0000259" key="11">
    <source>
        <dbReference type="Pfam" id="PF16491"/>
    </source>
</evidence>
<dbReference type="HOGENOM" id="CLU_025947_1_0_12"/>
<evidence type="ECO:0000259" key="10">
    <source>
        <dbReference type="Pfam" id="PF01435"/>
    </source>
</evidence>
<keyword evidence="13" id="KW-1185">Reference proteome</keyword>
<keyword evidence="5 8" id="KW-0482">Metalloprotease</keyword>
<dbReference type="InterPro" id="IPR032456">
    <property type="entry name" value="Peptidase_M48_N"/>
</dbReference>
<feature type="transmembrane region" description="Helical" evidence="9">
    <location>
        <begin position="155"/>
        <end position="177"/>
    </location>
</feature>
<proteinExistence type="inferred from homology"/>
<feature type="transmembrane region" description="Helical" evidence="9">
    <location>
        <begin position="41"/>
        <end position="59"/>
    </location>
</feature>
<evidence type="ECO:0000256" key="8">
    <source>
        <dbReference type="RuleBase" id="RU003983"/>
    </source>
</evidence>
<dbReference type="GO" id="GO:0071586">
    <property type="term" value="P:CAAX-box protein processing"/>
    <property type="evidence" value="ECO:0007669"/>
    <property type="project" value="InterPro"/>
</dbReference>
<evidence type="ECO:0000256" key="7">
    <source>
        <dbReference type="PIRSR" id="PIRSR627057-2"/>
    </source>
</evidence>
<dbReference type="PANTHER" id="PTHR10120">
    <property type="entry name" value="CAAX PRENYL PROTEASE 1"/>
    <property type="match status" value="1"/>
</dbReference>
<dbReference type="InterPro" id="IPR001915">
    <property type="entry name" value="Peptidase_M48"/>
</dbReference>
<keyword evidence="9" id="KW-0472">Membrane</keyword>
<dbReference type="Pfam" id="PF01435">
    <property type="entry name" value="Peptidase_M48"/>
    <property type="match status" value="1"/>
</dbReference>
<dbReference type="EC" id="3.4.24.84" evidence="12"/>
<keyword evidence="1 8" id="KW-0645">Protease</keyword>
<reference evidence="12 13" key="1">
    <citation type="journal article" date="2010" name="Stand. Genomic Sci.">
        <title>Complete genome sequence of Spirochaeta smaragdinae type strain (SEBR 4228).</title>
        <authorList>
            <person name="Mavromatis K."/>
            <person name="Yasawong M."/>
            <person name="Chertkov O."/>
            <person name="Lapidus A."/>
            <person name="Lucas S."/>
            <person name="Nolan M."/>
            <person name="Del Rio T.G."/>
            <person name="Tice H."/>
            <person name="Cheng J.F."/>
            <person name="Pitluck S."/>
            <person name="Liolios K."/>
            <person name="Ivanova N."/>
            <person name="Tapia R."/>
            <person name="Han C."/>
            <person name="Bruce D."/>
            <person name="Goodwin L."/>
            <person name="Pati A."/>
            <person name="Chen A."/>
            <person name="Palaniappan K."/>
            <person name="Land M."/>
            <person name="Hauser L."/>
            <person name="Chang Y.J."/>
            <person name="Jeffries C.D."/>
            <person name="Detter J.C."/>
            <person name="Rohde M."/>
            <person name="Brambilla E."/>
            <person name="Spring S."/>
            <person name="Goker M."/>
            <person name="Sikorski J."/>
            <person name="Woyke T."/>
            <person name="Bristow J."/>
            <person name="Eisen J.A."/>
            <person name="Markowitz V."/>
            <person name="Hugenholtz P."/>
            <person name="Klenk H.P."/>
            <person name="Kyrpides N.C."/>
        </authorList>
    </citation>
    <scope>NUCLEOTIDE SEQUENCE [LARGE SCALE GENOMIC DNA]</scope>
    <source>
        <strain evidence="13">DSM 11293 / JCM 15392 / SEBR 4228</strain>
    </source>
</reference>
<feature type="transmembrane region" description="Helical" evidence="9">
    <location>
        <begin position="79"/>
        <end position="103"/>
    </location>
</feature>
<feature type="transmembrane region" description="Helical" evidence="9">
    <location>
        <begin position="266"/>
        <end position="285"/>
    </location>
</feature>
<evidence type="ECO:0000313" key="13">
    <source>
        <dbReference type="Proteomes" id="UP000002318"/>
    </source>
</evidence>